<dbReference type="InterPro" id="IPR007118">
    <property type="entry name" value="Expan_Lol_pI"/>
</dbReference>
<evidence type="ECO:0008006" key="7">
    <source>
        <dbReference type="Google" id="ProtNLM"/>
    </source>
</evidence>
<keyword evidence="2" id="KW-0732">Signal</keyword>
<evidence type="ECO:0000313" key="5">
    <source>
        <dbReference type="EMBL" id="KAD2393151.1"/>
    </source>
</evidence>
<accession>A0A5N6LMM3</accession>
<proteinExistence type="inferred from homology"/>
<comment type="caution">
    <text evidence="5">The sequence shown here is derived from an EMBL/GenBank/DDBJ whole genome shotgun (WGS) entry which is preliminary data.</text>
</comment>
<name>A0A5N6LMM3_9ASTR</name>
<dbReference type="Pfam" id="PF01357">
    <property type="entry name" value="Expansin_C"/>
    <property type="match status" value="1"/>
</dbReference>
<dbReference type="InterPro" id="IPR036749">
    <property type="entry name" value="Expansin_CBD_sf"/>
</dbReference>
<evidence type="ECO:0000256" key="1">
    <source>
        <dbReference type="RuleBase" id="RU003460"/>
    </source>
</evidence>
<dbReference type="GO" id="GO:0005576">
    <property type="term" value="C:extracellular region"/>
    <property type="evidence" value="ECO:0007669"/>
    <property type="project" value="InterPro"/>
</dbReference>
<dbReference type="InterPro" id="IPR007112">
    <property type="entry name" value="Expansin/allergen_DPBB_dom"/>
</dbReference>
<dbReference type="Gene3D" id="2.40.40.10">
    <property type="entry name" value="RlpA-like domain"/>
    <property type="match status" value="1"/>
</dbReference>
<dbReference type="InterPro" id="IPR007117">
    <property type="entry name" value="Expansin_CBD"/>
</dbReference>
<dbReference type="InterPro" id="IPR009009">
    <property type="entry name" value="RlpA-like_DPBB"/>
</dbReference>
<organism evidence="5 6">
    <name type="scientific">Mikania micrantha</name>
    <name type="common">bitter vine</name>
    <dbReference type="NCBI Taxonomy" id="192012"/>
    <lineage>
        <taxon>Eukaryota</taxon>
        <taxon>Viridiplantae</taxon>
        <taxon>Streptophyta</taxon>
        <taxon>Embryophyta</taxon>
        <taxon>Tracheophyta</taxon>
        <taxon>Spermatophyta</taxon>
        <taxon>Magnoliopsida</taxon>
        <taxon>eudicotyledons</taxon>
        <taxon>Gunneridae</taxon>
        <taxon>Pentapetalae</taxon>
        <taxon>asterids</taxon>
        <taxon>campanulids</taxon>
        <taxon>Asterales</taxon>
        <taxon>Asteraceae</taxon>
        <taxon>Asteroideae</taxon>
        <taxon>Heliantheae alliance</taxon>
        <taxon>Eupatorieae</taxon>
        <taxon>Mikania</taxon>
    </lineage>
</organism>
<feature type="signal peptide" evidence="2">
    <location>
        <begin position="1"/>
        <end position="26"/>
    </location>
</feature>
<gene>
    <name evidence="5" type="ORF">E3N88_40128</name>
</gene>
<dbReference type="SUPFAM" id="SSF50685">
    <property type="entry name" value="Barwin-like endoglucanases"/>
    <property type="match status" value="1"/>
</dbReference>
<feature type="chain" id="PRO_5024302700" description="Expansin-like EG45 domain-containing protein" evidence="2">
    <location>
        <begin position="27"/>
        <end position="260"/>
    </location>
</feature>
<dbReference type="GO" id="GO:0009653">
    <property type="term" value="P:anatomical structure morphogenesis"/>
    <property type="evidence" value="ECO:0007669"/>
    <property type="project" value="UniProtKB-ARBA"/>
</dbReference>
<dbReference type="PANTHER" id="PTHR31692:SF2">
    <property type="entry name" value="EXPANSIN-LIKE B1"/>
    <property type="match status" value="1"/>
</dbReference>
<feature type="domain" description="Expansin-like CBD" evidence="4">
    <location>
        <begin position="176"/>
        <end position="255"/>
    </location>
</feature>
<protein>
    <recommendedName>
        <fullName evidence="7">Expansin-like EG45 domain-containing protein</fullName>
    </recommendedName>
</protein>
<evidence type="ECO:0000259" key="3">
    <source>
        <dbReference type="PROSITE" id="PS50842"/>
    </source>
</evidence>
<evidence type="ECO:0000313" key="6">
    <source>
        <dbReference type="Proteomes" id="UP000326396"/>
    </source>
</evidence>
<comment type="similarity">
    <text evidence="1">Belongs to the expansin family.</text>
</comment>
<dbReference type="PRINTS" id="PR01225">
    <property type="entry name" value="EXPANSNFAMLY"/>
</dbReference>
<dbReference type="PROSITE" id="PS50843">
    <property type="entry name" value="EXPANSIN_CBD"/>
    <property type="match status" value="1"/>
</dbReference>
<evidence type="ECO:0000256" key="2">
    <source>
        <dbReference type="SAM" id="SignalP"/>
    </source>
</evidence>
<evidence type="ECO:0000259" key="4">
    <source>
        <dbReference type="PROSITE" id="PS50843"/>
    </source>
</evidence>
<dbReference type="PROSITE" id="PS50842">
    <property type="entry name" value="EXPANSIN_EG45"/>
    <property type="match status" value="1"/>
</dbReference>
<reference evidence="5 6" key="1">
    <citation type="submission" date="2019-05" db="EMBL/GenBank/DDBJ databases">
        <title>Mikania micrantha, genome provides insights into the molecular mechanism of rapid growth.</title>
        <authorList>
            <person name="Liu B."/>
        </authorList>
    </citation>
    <scope>NUCLEOTIDE SEQUENCE [LARGE SCALE GENOMIC DNA]</scope>
    <source>
        <strain evidence="5">NLD-2019</strain>
        <tissue evidence="5">Leaf</tissue>
    </source>
</reference>
<dbReference type="SUPFAM" id="SSF49590">
    <property type="entry name" value="PHL pollen allergen"/>
    <property type="match status" value="1"/>
</dbReference>
<dbReference type="Proteomes" id="UP000326396">
    <property type="component" value="Linkage Group LG9"/>
</dbReference>
<dbReference type="EMBL" id="SZYD01000019">
    <property type="protein sequence ID" value="KAD2393151.1"/>
    <property type="molecule type" value="Genomic_DNA"/>
</dbReference>
<dbReference type="PANTHER" id="PTHR31692">
    <property type="entry name" value="EXPANSIN-B3"/>
    <property type="match status" value="1"/>
</dbReference>
<dbReference type="CDD" id="cd22277">
    <property type="entry name" value="DPBB_EXLB_N"/>
    <property type="match status" value="1"/>
</dbReference>
<dbReference type="Pfam" id="PF03330">
    <property type="entry name" value="DPBB_1"/>
    <property type="match status" value="1"/>
</dbReference>
<dbReference type="AlphaFoldDB" id="A0A5N6LMM3"/>
<dbReference type="OrthoDB" id="5823761at2759"/>
<dbReference type="InterPro" id="IPR036908">
    <property type="entry name" value="RlpA-like_sf"/>
</dbReference>
<sequence>MGFLTLGNYINLLCVIIILLPSLCYCQDYYVSSRATYYGSPDCYGTPSGACGYKEYGSTINGGEVTGVSKLFKNGTGCGACYQASIAENHQLINVRCKYSQHCSEDGTKVVVTDHGEGDNTDFVLSARAYNKLALPGQAEILFSYGVVDIEYKRISCQYPGYSLMFKVHEHSRFPQYLALIPIYQAGVTEITAVELWQEDCKEWKGMRRAYGAVWDMPNPPEGAINLRFQVSGSKWVQLKSLIPSEWKAGATYNTAIQLD</sequence>
<keyword evidence="6" id="KW-1185">Reference proteome</keyword>
<dbReference type="Gene3D" id="2.60.40.760">
    <property type="entry name" value="Expansin, cellulose-binding-like domain"/>
    <property type="match status" value="1"/>
</dbReference>
<feature type="domain" description="Expansin-like EG45" evidence="3">
    <location>
        <begin position="48"/>
        <end position="162"/>
    </location>
</feature>